<dbReference type="Pfam" id="PF00563">
    <property type="entry name" value="EAL"/>
    <property type="match status" value="1"/>
</dbReference>
<dbReference type="SMART" id="SM00086">
    <property type="entry name" value="PAC"/>
    <property type="match status" value="1"/>
</dbReference>
<dbReference type="EMBL" id="FUYH01000002">
    <property type="protein sequence ID" value="SKA78656.1"/>
    <property type="molecule type" value="Genomic_DNA"/>
</dbReference>
<dbReference type="InterPro" id="IPR029787">
    <property type="entry name" value="Nucleotide_cyclase"/>
</dbReference>
<dbReference type="SUPFAM" id="SSF141868">
    <property type="entry name" value="EAL domain-like"/>
    <property type="match status" value="1"/>
</dbReference>
<dbReference type="NCBIfam" id="TIGR00229">
    <property type="entry name" value="sensory_box"/>
    <property type="match status" value="1"/>
</dbReference>
<evidence type="ECO:0000313" key="7">
    <source>
        <dbReference type="EMBL" id="SKA78656.1"/>
    </source>
</evidence>
<dbReference type="STRING" id="1147123.SAMN05443428_102166"/>
<dbReference type="PROSITE" id="PS50887">
    <property type="entry name" value="GGDEF"/>
    <property type="match status" value="1"/>
</dbReference>
<keyword evidence="2" id="KW-1133">Transmembrane helix</keyword>
<dbReference type="SMART" id="SM00052">
    <property type="entry name" value="EAL"/>
    <property type="match status" value="1"/>
</dbReference>
<evidence type="ECO:0000256" key="1">
    <source>
        <dbReference type="SAM" id="Coils"/>
    </source>
</evidence>
<evidence type="ECO:0000259" key="5">
    <source>
        <dbReference type="PROSITE" id="PS50883"/>
    </source>
</evidence>
<dbReference type="CDD" id="cd00130">
    <property type="entry name" value="PAS"/>
    <property type="match status" value="1"/>
</dbReference>
<dbReference type="NCBIfam" id="TIGR00254">
    <property type="entry name" value="GGDEF"/>
    <property type="match status" value="1"/>
</dbReference>
<dbReference type="InterPro" id="IPR035919">
    <property type="entry name" value="EAL_sf"/>
</dbReference>
<dbReference type="OrthoDB" id="9762141at2"/>
<protein>
    <submittedName>
        <fullName evidence="7">PAS domain S-box-containing protein/diguanylate cyclase (GGDEF) domain-containing protein</fullName>
    </submittedName>
</protein>
<dbReference type="SUPFAM" id="SSF55785">
    <property type="entry name" value="PYP-like sensor domain (PAS domain)"/>
    <property type="match status" value="1"/>
</dbReference>
<organism evidence="7 8">
    <name type="scientific">Caloramator quimbayensis</name>
    <dbReference type="NCBI Taxonomy" id="1147123"/>
    <lineage>
        <taxon>Bacteria</taxon>
        <taxon>Bacillati</taxon>
        <taxon>Bacillota</taxon>
        <taxon>Clostridia</taxon>
        <taxon>Eubacteriales</taxon>
        <taxon>Clostridiaceae</taxon>
        <taxon>Caloramator</taxon>
    </lineage>
</organism>
<dbReference type="InterPro" id="IPR000700">
    <property type="entry name" value="PAS-assoc_C"/>
</dbReference>
<dbReference type="Gene3D" id="3.30.450.20">
    <property type="entry name" value="PAS domain"/>
    <property type="match status" value="1"/>
</dbReference>
<dbReference type="Proteomes" id="UP000190105">
    <property type="component" value="Unassembled WGS sequence"/>
</dbReference>
<evidence type="ECO:0000259" key="3">
    <source>
        <dbReference type="PROSITE" id="PS50112"/>
    </source>
</evidence>
<dbReference type="InterPro" id="IPR013655">
    <property type="entry name" value="PAS_fold_3"/>
</dbReference>
<dbReference type="InterPro" id="IPR000014">
    <property type="entry name" value="PAS"/>
</dbReference>
<dbReference type="CDD" id="cd01948">
    <property type="entry name" value="EAL"/>
    <property type="match status" value="1"/>
</dbReference>
<dbReference type="PROSITE" id="PS50112">
    <property type="entry name" value="PAS"/>
    <property type="match status" value="1"/>
</dbReference>
<dbReference type="Pfam" id="PF00990">
    <property type="entry name" value="GGDEF"/>
    <property type="match status" value="1"/>
</dbReference>
<dbReference type="PROSITE" id="PS50113">
    <property type="entry name" value="PAC"/>
    <property type="match status" value="1"/>
</dbReference>
<name>A0A1T4WMT7_9CLOT</name>
<accession>A0A1T4WMT7</accession>
<feature type="domain" description="PAS" evidence="3">
    <location>
        <begin position="103"/>
        <end position="174"/>
    </location>
</feature>
<evidence type="ECO:0000259" key="4">
    <source>
        <dbReference type="PROSITE" id="PS50113"/>
    </source>
</evidence>
<feature type="coiled-coil region" evidence="1">
    <location>
        <begin position="58"/>
        <end position="106"/>
    </location>
</feature>
<keyword evidence="1" id="KW-0175">Coiled coil</keyword>
<feature type="domain" description="GGDEF" evidence="6">
    <location>
        <begin position="256"/>
        <end position="388"/>
    </location>
</feature>
<feature type="domain" description="PAC" evidence="4">
    <location>
        <begin position="178"/>
        <end position="230"/>
    </location>
</feature>
<dbReference type="InterPro" id="IPR001610">
    <property type="entry name" value="PAC"/>
</dbReference>
<dbReference type="PANTHER" id="PTHR44757:SF2">
    <property type="entry name" value="BIOFILM ARCHITECTURE MAINTENANCE PROTEIN MBAA"/>
    <property type="match status" value="1"/>
</dbReference>
<dbReference type="AlphaFoldDB" id="A0A1T4WMT7"/>
<dbReference type="PANTHER" id="PTHR44757">
    <property type="entry name" value="DIGUANYLATE CYCLASE DGCP"/>
    <property type="match status" value="1"/>
</dbReference>
<dbReference type="InterPro" id="IPR035965">
    <property type="entry name" value="PAS-like_dom_sf"/>
</dbReference>
<reference evidence="8" key="1">
    <citation type="submission" date="2017-02" db="EMBL/GenBank/DDBJ databases">
        <authorList>
            <person name="Varghese N."/>
            <person name="Submissions S."/>
        </authorList>
    </citation>
    <scope>NUCLEOTIDE SEQUENCE [LARGE SCALE GENOMIC DNA]</scope>
    <source>
        <strain evidence="8">USBA 833</strain>
    </source>
</reference>
<gene>
    <name evidence="7" type="ORF">SAMN05443428_102166</name>
</gene>
<dbReference type="InterPro" id="IPR000160">
    <property type="entry name" value="GGDEF_dom"/>
</dbReference>
<dbReference type="RefSeq" id="WP_078695459.1">
    <property type="nucleotide sequence ID" value="NZ_FUYH01000002.1"/>
</dbReference>
<keyword evidence="8" id="KW-1185">Reference proteome</keyword>
<dbReference type="SMART" id="SM00091">
    <property type="entry name" value="PAS"/>
    <property type="match status" value="1"/>
</dbReference>
<sequence length="652" mass="75578">MYLYFKLLSSSIISLNNYFCTIKNIDLPFWLRNWALIAAILIISIISNFLIIIYSMKIVKMKKQLQKSNEELTSLYQQITAADSQLKEQYEELSALEQHLRENEERYRLIVEAANDAIYEYNYKTNTLNLYGKWKELTGYKPDEIVLLGGFKNLIPPDDYSTLKNAIENHIKDKTPCFTLQYRIKTKNGDYRYLMLRGVVLLDEEGEKKTLVSASIDIDELKKAQENLHNLAYSDYLTKLPNRIALCEDFEKTTLPKYAVFLFDIDNMKYINDTMGHDFGDKFIIELSKRFKSVSQNYGKLYSYGGDEFLLVASFEAENDIKAIADSIIKSTHTPVVVQNREIHFSVTMGISYHPYHGYVFSQILMNADIAMYKAKMQGKGKYLFYNPSMHEGIIERLKIESHLQNALTKNEFMLYFQPQYDLRNSKITGFESLIRWNSPELGFIPPDKFIKIAEDNHFIIPLGKWVLEKSCEFIKKVHEMGYKDCIISVNISVVQILEDDFTDIVVDAVKNYGIDPSYIELEITESVLMESFEIIINKLNKLKNMGFKIALDDFGQGYSSLSYLQALPINTLKIDKSFIDLIDAKKRKRSITDYIVILGRRLGLSIVAEGVETQEQMNYLKKFKCNKIQGYYFSKPLPLEEALKIIDKNKG</sequence>
<dbReference type="Gene3D" id="3.20.20.450">
    <property type="entry name" value="EAL domain"/>
    <property type="match status" value="1"/>
</dbReference>
<evidence type="ECO:0000259" key="6">
    <source>
        <dbReference type="PROSITE" id="PS50887"/>
    </source>
</evidence>
<dbReference type="InterPro" id="IPR001633">
    <property type="entry name" value="EAL_dom"/>
</dbReference>
<keyword evidence="2" id="KW-0472">Membrane</keyword>
<dbReference type="InterPro" id="IPR052155">
    <property type="entry name" value="Biofilm_reg_signaling"/>
</dbReference>
<dbReference type="CDD" id="cd01949">
    <property type="entry name" value="GGDEF"/>
    <property type="match status" value="1"/>
</dbReference>
<feature type="transmembrane region" description="Helical" evidence="2">
    <location>
        <begin position="34"/>
        <end position="54"/>
    </location>
</feature>
<dbReference type="Gene3D" id="3.30.70.270">
    <property type="match status" value="1"/>
</dbReference>
<evidence type="ECO:0000256" key="2">
    <source>
        <dbReference type="SAM" id="Phobius"/>
    </source>
</evidence>
<dbReference type="Pfam" id="PF08447">
    <property type="entry name" value="PAS_3"/>
    <property type="match status" value="1"/>
</dbReference>
<dbReference type="PROSITE" id="PS50883">
    <property type="entry name" value="EAL"/>
    <property type="match status" value="1"/>
</dbReference>
<dbReference type="SMART" id="SM00267">
    <property type="entry name" value="GGDEF"/>
    <property type="match status" value="1"/>
</dbReference>
<dbReference type="InterPro" id="IPR043128">
    <property type="entry name" value="Rev_trsase/Diguanyl_cyclase"/>
</dbReference>
<evidence type="ECO:0000313" key="8">
    <source>
        <dbReference type="Proteomes" id="UP000190105"/>
    </source>
</evidence>
<feature type="domain" description="EAL" evidence="5">
    <location>
        <begin position="397"/>
        <end position="651"/>
    </location>
</feature>
<keyword evidence="2" id="KW-0812">Transmembrane</keyword>
<dbReference type="SUPFAM" id="SSF55073">
    <property type="entry name" value="Nucleotide cyclase"/>
    <property type="match status" value="1"/>
</dbReference>
<proteinExistence type="predicted"/>